<protein>
    <recommendedName>
        <fullName evidence="1">DUF6593 domain-containing protein</fullName>
    </recommendedName>
</protein>
<dbReference type="EMBL" id="JADGJW010000095">
    <property type="protein sequence ID" value="KAJ3224367.1"/>
    <property type="molecule type" value="Genomic_DNA"/>
</dbReference>
<dbReference type="Pfam" id="PF20236">
    <property type="entry name" value="DUF6593"/>
    <property type="match status" value="1"/>
</dbReference>
<sequence>MDSILKKMMEFEIKKSTSSQDIARSSDSSDYNDSITDNCTLKYSHFDSNYNLDKELPSYSQYEKEKTSNANTSDLILNKFDKEDIFFFEQDYADEKRTSSYSNFSLNSSSTENSDSLPEIDEIILPSYTAFLKSKTELVFQVIRKKDYKDTVYKAGSDIAFRIPTTTQVQKSWKTTVLQSNEALLHVEKEAGDYFTTIKSAKTSDKVILKSTGWSTIKREFTGFDNLKYAWKGNSHMTLIQYGNNKEKVVVAKFRSGNSSFLLGNSNTGSLNINPCGFHMVDLIVATSFICEETLRRGG</sequence>
<feature type="domain" description="DUF6593" evidence="1">
    <location>
        <begin position="149"/>
        <end position="296"/>
    </location>
</feature>
<keyword evidence="3" id="KW-1185">Reference proteome</keyword>
<dbReference type="Proteomes" id="UP001211065">
    <property type="component" value="Unassembled WGS sequence"/>
</dbReference>
<evidence type="ECO:0000259" key="1">
    <source>
        <dbReference type="Pfam" id="PF20236"/>
    </source>
</evidence>
<evidence type="ECO:0000313" key="2">
    <source>
        <dbReference type="EMBL" id="KAJ3224367.1"/>
    </source>
</evidence>
<evidence type="ECO:0000313" key="3">
    <source>
        <dbReference type="Proteomes" id="UP001211065"/>
    </source>
</evidence>
<dbReference type="AlphaFoldDB" id="A0AAD5U7T7"/>
<gene>
    <name evidence="2" type="ORF">HK099_008539</name>
</gene>
<accession>A0AAD5U7T7</accession>
<name>A0AAD5U7T7_9FUNG</name>
<comment type="caution">
    <text evidence="2">The sequence shown here is derived from an EMBL/GenBank/DDBJ whole genome shotgun (WGS) entry which is preliminary data.</text>
</comment>
<organism evidence="2 3">
    <name type="scientific">Clydaea vesicula</name>
    <dbReference type="NCBI Taxonomy" id="447962"/>
    <lineage>
        <taxon>Eukaryota</taxon>
        <taxon>Fungi</taxon>
        <taxon>Fungi incertae sedis</taxon>
        <taxon>Chytridiomycota</taxon>
        <taxon>Chytridiomycota incertae sedis</taxon>
        <taxon>Chytridiomycetes</taxon>
        <taxon>Lobulomycetales</taxon>
        <taxon>Lobulomycetaceae</taxon>
        <taxon>Clydaea</taxon>
    </lineage>
</organism>
<proteinExistence type="predicted"/>
<dbReference type="InterPro" id="IPR046528">
    <property type="entry name" value="DUF6593"/>
</dbReference>
<reference evidence="2" key="1">
    <citation type="submission" date="2020-05" db="EMBL/GenBank/DDBJ databases">
        <title>Phylogenomic resolution of chytrid fungi.</title>
        <authorList>
            <person name="Stajich J.E."/>
            <person name="Amses K."/>
            <person name="Simmons R."/>
            <person name="Seto K."/>
            <person name="Myers J."/>
            <person name="Bonds A."/>
            <person name="Quandt C.A."/>
            <person name="Barry K."/>
            <person name="Liu P."/>
            <person name="Grigoriev I."/>
            <person name="Longcore J.E."/>
            <person name="James T.Y."/>
        </authorList>
    </citation>
    <scope>NUCLEOTIDE SEQUENCE</scope>
    <source>
        <strain evidence="2">JEL0476</strain>
    </source>
</reference>